<protein>
    <submittedName>
        <fullName evidence="1">Uncharacterized protein</fullName>
    </submittedName>
</protein>
<dbReference type="Proteomes" id="UP001066276">
    <property type="component" value="Chromosome 4_1"/>
</dbReference>
<reference evidence="1" key="1">
    <citation type="journal article" date="2022" name="bioRxiv">
        <title>Sequencing and chromosome-scale assembly of the giantPleurodeles waltlgenome.</title>
        <authorList>
            <person name="Brown T."/>
            <person name="Elewa A."/>
            <person name="Iarovenko S."/>
            <person name="Subramanian E."/>
            <person name="Araus A.J."/>
            <person name="Petzold A."/>
            <person name="Susuki M."/>
            <person name="Suzuki K.-i.T."/>
            <person name="Hayashi T."/>
            <person name="Toyoda A."/>
            <person name="Oliveira C."/>
            <person name="Osipova E."/>
            <person name="Leigh N.D."/>
            <person name="Simon A."/>
            <person name="Yun M.H."/>
        </authorList>
    </citation>
    <scope>NUCLEOTIDE SEQUENCE</scope>
    <source>
        <strain evidence="1">20211129_DDA</strain>
        <tissue evidence="1">Liver</tissue>
    </source>
</reference>
<accession>A0AAV7SXB0</accession>
<comment type="caution">
    <text evidence="1">The sequence shown here is derived from an EMBL/GenBank/DDBJ whole genome shotgun (WGS) entry which is preliminary data.</text>
</comment>
<gene>
    <name evidence="1" type="ORF">NDU88_000676</name>
</gene>
<sequence length="349" mass="36191">MGSGSCAGVLLSPRTSCICATQGVMIQCRRTAQPQNPVRLCNAGGRDPVQAYCSASEPHASVQRRGSGSCAGVLLSLRTPRICATQGVGILCRRTAQPQNPTHLCNVGGRDPVQVYCSAPDPCASVQHRGSGSCAGVLLSPRTLCVCATQGVGILCRRTAQPQNPTHLCNAGGRDPVQAYCSAAEYCASVQCRGSGSCAGVLLSPRTPCICATQGVGILCRRTAQPQNTVRLCNAGGRDPVQEYCSASEPHASVQRRGSGSCAGVLLSLRTPHVCATQGVRILCRRTAQPQNTVRLCNAGGRDPVQEYCSASEPHASVQRRGSGSCAGVLLSTLRDYAVPGPQSCAALT</sequence>
<evidence type="ECO:0000313" key="2">
    <source>
        <dbReference type="Proteomes" id="UP001066276"/>
    </source>
</evidence>
<keyword evidence="2" id="KW-1185">Reference proteome</keyword>
<dbReference type="AlphaFoldDB" id="A0AAV7SXB0"/>
<name>A0AAV7SXB0_PLEWA</name>
<evidence type="ECO:0000313" key="1">
    <source>
        <dbReference type="EMBL" id="KAJ1168762.1"/>
    </source>
</evidence>
<organism evidence="1 2">
    <name type="scientific">Pleurodeles waltl</name>
    <name type="common">Iberian ribbed newt</name>
    <dbReference type="NCBI Taxonomy" id="8319"/>
    <lineage>
        <taxon>Eukaryota</taxon>
        <taxon>Metazoa</taxon>
        <taxon>Chordata</taxon>
        <taxon>Craniata</taxon>
        <taxon>Vertebrata</taxon>
        <taxon>Euteleostomi</taxon>
        <taxon>Amphibia</taxon>
        <taxon>Batrachia</taxon>
        <taxon>Caudata</taxon>
        <taxon>Salamandroidea</taxon>
        <taxon>Salamandridae</taxon>
        <taxon>Pleurodelinae</taxon>
        <taxon>Pleurodeles</taxon>
    </lineage>
</organism>
<proteinExistence type="predicted"/>
<dbReference type="EMBL" id="JANPWB010000007">
    <property type="protein sequence ID" value="KAJ1168762.1"/>
    <property type="molecule type" value="Genomic_DNA"/>
</dbReference>